<dbReference type="InterPro" id="IPR041476">
    <property type="entry name" value="TRAF3IP1_C"/>
</dbReference>
<keyword evidence="7" id="KW-0966">Cell projection</keyword>
<feature type="compositionally biased region" description="Basic and acidic residues" evidence="11">
    <location>
        <begin position="400"/>
        <end position="418"/>
    </location>
</feature>
<keyword evidence="4" id="KW-0970">Cilium biogenesis/degradation</keyword>
<evidence type="ECO:0000256" key="3">
    <source>
        <dbReference type="ARBA" id="ARBA00022490"/>
    </source>
</evidence>
<dbReference type="InterPro" id="IPR040468">
    <property type="entry name" value="TRAF3IP1_N"/>
</dbReference>
<dbReference type="GO" id="GO:0060271">
    <property type="term" value="P:cilium assembly"/>
    <property type="evidence" value="ECO:0007669"/>
    <property type="project" value="TreeGrafter"/>
</dbReference>
<dbReference type="Gene3D" id="1.10.418.50">
    <property type="entry name" value="Microtubule-binding protein MIP-T3"/>
    <property type="match status" value="1"/>
</dbReference>
<organism evidence="14 15">
    <name type="scientific">Biomphalaria glabrata</name>
    <name type="common">Bloodfluke planorb</name>
    <name type="synonym">Freshwater snail</name>
    <dbReference type="NCBI Taxonomy" id="6526"/>
    <lineage>
        <taxon>Eukaryota</taxon>
        <taxon>Metazoa</taxon>
        <taxon>Spiralia</taxon>
        <taxon>Lophotrochozoa</taxon>
        <taxon>Mollusca</taxon>
        <taxon>Gastropoda</taxon>
        <taxon>Heterobranchia</taxon>
        <taxon>Euthyneura</taxon>
        <taxon>Panpulmonata</taxon>
        <taxon>Hygrophila</taxon>
        <taxon>Lymnaeoidea</taxon>
        <taxon>Planorbidae</taxon>
        <taxon>Biomphalaria</taxon>
    </lineage>
</organism>
<dbReference type="RefSeq" id="XP_055859822.1">
    <property type="nucleotide sequence ID" value="XM_056003847.1"/>
</dbReference>
<dbReference type="AlphaFoldDB" id="A0A9W2YAS4"/>
<accession>A0A9W2YAS4</accession>
<feature type="domain" description="TRAF3-interacting protein 1 N-terminal" evidence="12">
    <location>
        <begin position="7"/>
        <end position="114"/>
    </location>
</feature>
<keyword evidence="6" id="KW-0206">Cytoskeleton</keyword>
<evidence type="ECO:0000256" key="1">
    <source>
        <dbReference type="ARBA" id="ARBA00004120"/>
    </source>
</evidence>
<dbReference type="GO" id="GO:0008017">
    <property type="term" value="F:microtubule binding"/>
    <property type="evidence" value="ECO:0007669"/>
    <property type="project" value="InterPro"/>
</dbReference>
<evidence type="ECO:0000313" key="15">
    <source>
        <dbReference type="RefSeq" id="XP_055859822.1"/>
    </source>
</evidence>
<proteinExistence type="inferred from homology"/>
<evidence type="ECO:0000256" key="6">
    <source>
        <dbReference type="ARBA" id="ARBA00023212"/>
    </source>
</evidence>
<evidence type="ECO:0000256" key="5">
    <source>
        <dbReference type="ARBA" id="ARBA00023054"/>
    </source>
</evidence>
<dbReference type="PANTHER" id="PTHR31363:SF0">
    <property type="entry name" value="TRAF3-INTERACTING PROTEIN 1"/>
    <property type="match status" value="1"/>
</dbReference>
<feature type="region of interest" description="Disordered" evidence="11">
    <location>
        <begin position="133"/>
        <end position="446"/>
    </location>
</feature>
<feature type="compositionally biased region" description="Basic and acidic residues" evidence="11">
    <location>
        <begin position="428"/>
        <end position="446"/>
    </location>
</feature>
<feature type="compositionally biased region" description="Basic and acidic residues" evidence="11">
    <location>
        <begin position="133"/>
        <end position="270"/>
    </location>
</feature>
<evidence type="ECO:0000259" key="12">
    <source>
        <dbReference type="Pfam" id="PF10243"/>
    </source>
</evidence>
<dbReference type="FunFam" id="1.10.418.50:FF:000001">
    <property type="entry name" value="TRAF3-interacting protein 1 isoform X1"/>
    <property type="match status" value="1"/>
</dbReference>
<dbReference type="GO" id="GO:0030992">
    <property type="term" value="C:intraciliary transport particle B"/>
    <property type="evidence" value="ECO:0007669"/>
    <property type="project" value="TreeGrafter"/>
</dbReference>
<evidence type="ECO:0000259" key="13">
    <source>
        <dbReference type="Pfam" id="PF17749"/>
    </source>
</evidence>
<evidence type="ECO:0000256" key="9">
    <source>
        <dbReference type="ARBA" id="ARBA00070492"/>
    </source>
</evidence>
<comment type="similarity">
    <text evidence="8">Belongs to the TRAF3IP1 family.</text>
</comment>
<evidence type="ECO:0000256" key="7">
    <source>
        <dbReference type="ARBA" id="ARBA00023273"/>
    </source>
</evidence>
<keyword evidence="14" id="KW-1185">Reference proteome</keyword>
<dbReference type="GeneID" id="106061320"/>
<feature type="coiled-coil region" evidence="10">
    <location>
        <begin position="446"/>
        <end position="540"/>
    </location>
</feature>
<evidence type="ECO:0000313" key="14">
    <source>
        <dbReference type="Proteomes" id="UP001165740"/>
    </source>
</evidence>
<protein>
    <recommendedName>
        <fullName evidence="9">TRAF3-interacting protein 1</fullName>
    </recommendedName>
</protein>
<dbReference type="Pfam" id="PF10243">
    <property type="entry name" value="MIP-T3"/>
    <property type="match status" value="1"/>
</dbReference>
<feature type="domain" description="TRAF3-interacting protein 1 C-terminal" evidence="13">
    <location>
        <begin position="398"/>
        <end position="554"/>
    </location>
</feature>
<sequence length="558" mass="64067">MDPKISKKTQDTLGKIIKKPPLTEKLLGKPPFRFLHDVTTSVIKTTGFMQGLFTEDEMNSENVKEKDAKIAFLQKALDMVSAVTGKTLSAKPIKIVAGHEPEKTNEFLQALAEAVNKNVDNDEYVRKVLKTDKKDDRKERSKEKVEKKEVEDTKEKKEINGKDMDRSKDREKSRDREKDKERHKDREKEKSQDKEKHKDREKDTRSSDKSKEKEERPKDRSREHRDREDRHRDKEERHKEDKAKEKGERQREERPKESSKKDQHEEKENASPELNPDSADQKKSVGLQRPTSAKGSRRRREEDEEFQKPAASTGGDGDLPPQVVAARQLTRPSSARPAPPRPKQEVIESEPTMRLGSGQPTNLIVDNEDDEDEHFLVEEASAPLAEPDFTTVSQPEGDDSEHGALVKKMLESKKDLESGNKNQIGTGKKTEIERPSVSDAQRRKQRELVQKEVEKLRGSIQSLTRSANPLGKVMDYVQEDLDSMQQELDKWREENAQHALELKREMNVTDRAVEPLKQQLTELERAIKDQLDQIAATKANIIKNDQKIQKMLHGISSS</sequence>
<evidence type="ECO:0000256" key="11">
    <source>
        <dbReference type="SAM" id="MobiDB-lite"/>
    </source>
</evidence>
<dbReference type="GO" id="GO:0005930">
    <property type="term" value="C:axoneme"/>
    <property type="evidence" value="ECO:0007669"/>
    <property type="project" value="UniProtKB-SubCell"/>
</dbReference>
<evidence type="ECO:0000256" key="4">
    <source>
        <dbReference type="ARBA" id="ARBA00022794"/>
    </source>
</evidence>
<dbReference type="GO" id="GO:0070507">
    <property type="term" value="P:regulation of microtubule cytoskeleton organization"/>
    <property type="evidence" value="ECO:0007669"/>
    <property type="project" value="TreeGrafter"/>
</dbReference>
<dbReference type="Pfam" id="PF17749">
    <property type="entry name" value="MIP-T3_C"/>
    <property type="match status" value="1"/>
</dbReference>
<evidence type="ECO:0000256" key="2">
    <source>
        <dbReference type="ARBA" id="ARBA00004430"/>
    </source>
</evidence>
<dbReference type="Proteomes" id="UP001165740">
    <property type="component" value="Chromosome 11"/>
</dbReference>
<keyword evidence="3" id="KW-0963">Cytoplasm</keyword>
<evidence type="ECO:0000256" key="8">
    <source>
        <dbReference type="ARBA" id="ARBA00043971"/>
    </source>
</evidence>
<dbReference type="PANTHER" id="PTHR31363">
    <property type="entry name" value="TRAF3-INTERACTING PROTEIN 1"/>
    <property type="match status" value="1"/>
</dbReference>
<name>A0A9W2YAS4_BIOGL</name>
<keyword evidence="5 10" id="KW-0175">Coiled coil</keyword>
<evidence type="ECO:0000256" key="10">
    <source>
        <dbReference type="SAM" id="Coils"/>
    </source>
</evidence>
<gene>
    <name evidence="15" type="primary">LOC106061320</name>
</gene>
<reference evidence="15" key="1">
    <citation type="submission" date="2025-08" db="UniProtKB">
        <authorList>
            <consortium name="RefSeq"/>
        </authorList>
    </citation>
    <scope>IDENTIFICATION</scope>
</reference>
<dbReference type="GO" id="GO:0048513">
    <property type="term" value="P:animal organ development"/>
    <property type="evidence" value="ECO:0007669"/>
    <property type="project" value="UniProtKB-ARBA"/>
</dbReference>
<comment type="subcellular location">
    <subcellularLocation>
        <location evidence="2">Cytoplasm</location>
        <location evidence="2">Cytoskeleton</location>
        <location evidence="2">Cilium axoneme</location>
    </subcellularLocation>
    <subcellularLocation>
        <location evidence="1">Cytoplasm</location>
        <location evidence="1">Cytoskeleton</location>
        <location evidence="1">Cilium basal body</location>
    </subcellularLocation>
</comment>
<dbReference type="GO" id="GO:0036064">
    <property type="term" value="C:ciliary basal body"/>
    <property type="evidence" value="ECO:0007669"/>
    <property type="project" value="TreeGrafter"/>
</dbReference>
<dbReference type="InterPro" id="IPR042576">
    <property type="entry name" value="TRAF3IP1_N_sf"/>
</dbReference>
<dbReference type="GO" id="GO:0042073">
    <property type="term" value="P:intraciliary transport"/>
    <property type="evidence" value="ECO:0007669"/>
    <property type="project" value="TreeGrafter"/>
</dbReference>
<dbReference type="GO" id="GO:0048731">
    <property type="term" value="P:system development"/>
    <property type="evidence" value="ECO:0007669"/>
    <property type="project" value="UniProtKB-ARBA"/>
</dbReference>
<dbReference type="InterPro" id="IPR018799">
    <property type="entry name" value="TRAF3IP1"/>
</dbReference>